<protein>
    <submittedName>
        <fullName evidence="2">Uncharacterized conserved protein</fullName>
    </submittedName>
</protein>
<proteinExistence type="predicted"/>
<feature type="domain" description="Cupin type-2" evidence="1">
    <location>
        <begin position="45"/>
        <end position="102"/>
    </location>
</feature>
<dbReference type="SUPFAM" id="SSF51182">
    <property type="entry name" value="RmlC-like cupins"/>
    <property type="match status" value="1"/>
</dbReference>
<organism evidence="2">
    <name type="scientific">hydrothermal vent metagenome</name>
    <dbReference type="NCBI Taxonomy" id="652676"/>
    <lineage>
        <taxon>unclassified sequences</taxon>
        <taxon>metagenomes</taxon>
        <taxon>ecological metagenomes</taxon>
    </lineage>
</organism>
<name>A0A3B0WIR1_9ZZZZ</name>
<dbReference type="Gene3D" id="2.60.120.10">
    <property type="entry name" value="Jelly Rolls"/>
    <property type="match status" value="1"/>
</dbReference>
<dbReference type="Pfam" id="PF07883">
    <property type="entry name" value="Cupin_2"/>
    <property type="match status" value="1"/>
</dbReference>
<evidence type="ECO:0000259" key="1">
    <source>
        <dbReference type="Pfam" id="PF07883"/>
    </source>
</evidence>
<dbReference type="InterPro" id="IPR013096">
    <property type="entry name" value="Cupin_2"/>
</dbReference>
<sequence>MSLDNIFAAIPENLNEEIIDVLQQNGQVKIERIVSTGQTSPEIGWYDQAQHEWVIVLKGEAIIAFENKETTLKKGGYINIPAHTKHRVSWTHPQVDTVWLAIHY</sequence>
<dbReference type="InterPro" id="IPR014710">
    <property type="entry name" value="RmlC-like_jellyroll"/>
</dbReference>
<gene>
    <name evidence="2" type="ORF">MNBD_GAMMA07-1751</name>
</gene>
<dbReference type="EMBL" id="UOFF01000105">
    <property type="protein sequence ID" value="VAW55735.1"/>
    <property type="molecule type" value="Genomic_DNA"/>
</dbReference>
<evidence type="ECO:0000313" key="2">
    <source>
        <dbReference type="EMBL" id="VAW55735.1"/>
    </source>
</evidence>
<dbReference type="CDD" id="cd06981">
    <property type="entry name" value="cupin_reut_a1446"/>
    <property type="match status" value="1"/>
</dbReference>
<accession>A0A3B0WIR1</accession>
<reference evidence="2" key="1">
    <citation type="submission" date="2018-06" db="EMBL/GenBank/DDBJ databases">
        <authorList>
            <person name="Zhirakovskaya E."/>
        </authorList>
    </citation>
    <scope>NUCLEOTIDE SEQUENCE</scope>
</reference>
<dbReference type="AlphaFoldDB" id="A0A3B0WIR1"/>
<dbReference type="InterPro" id="IPR011051">
    <property type="entry name" value="RmlC_Cupin_sf"/>
</dbReference>